<protein>
    <submittedName>
        <fullName evidence="1">Helix-turn-helix domain-containing protein</fullName>
    </submittedName>
</protein>
<evidence type="ECO:0000313" key="1">
    <source>
        <dbReference type="EMBL" id="QQK08025.1"/>
    </source>
</evidence>
<proteinExistence type="predicted"/>
<reference evidence="1 2" key="1">
    <citation type="journal article" date="2022" name="Int. J. Syst. Evol. Microbiol.">
        <title>Miniphocaeibacter halophilus sp. nov., an ammonium-tolerant acetate-producing bacterium isolated from a biogas system.</title>
        <authorList>
            <person name="Schnurer A."/>
            <person name="Singh A."/>
            <person name="Bi S."/>
            <person name="Qiao W."/>
            <person name="Westerholm M."/>
        </authorList>
    </citation>
    <scope>NUCLEOTIDE SEQUENCE [LARGE SCALE GENOMIC DNA]</scope>
    <source>
        <strain evidence="1 2">AMB_01</strain>
    </source>
</reference>
<organism evidence="1 2">
    <name type="scientific">Miniphocaeibacter halophilus</name>
    <dbReference type="NCBI Taxonomy" id="2931922"/>
    <lineage>
        <taxon>Bacteria</taxon>
        <taxon>Bacillati</taxon>
        <taxon>Bacillota</taxon>
        <taxon>Tissierellia</taxon>
        <taxon>Tissierellales</taxon>
        <taxon>Peptoniphilaceae</taxon>
        <taxon>Miniphocaeibacter</taxon>
    </lineage>
</organism>
<sequence>MALTSYNLKLLKYLQENNSVHISKVSKHFSKNAATIRKNIYHLNKYLPKNKYLTIKNGYIIHDLSYNNVNDFIKELNMNNYSLNKYERIYYVITKTFFSGSINLTKVYDNLGLSLTTKKKDTKFLKEYLEEKELEVEVIYKKGITIIGNELKYRILVIQILIPLFEIDEDYNILPRKANTPSDNLIVELLLNNYKDVKKFSQIYLTEFLNKYSRNLTYSSKKFLLIYTAVAILRKRYNKINTLYNIQLSSLNLNYFLDKYENAALNQITTMLDFYPSLEFPINKLLETKVNNFLENIQNNINTTLYTNNEIKKEIYNYLYKEIVSKTYNYSFKDKLVKDTHFKFFVLYNLVKKYSLEIEESFNVNFDDEQYLTITLILKKWINKNKIFGHNIKKIIIVTNTYFERVQYFIEALKNRVEVEIVKIFDINEVNLIKNIDFDYIITFSDRIHDIVSKLNYKSIKMEYFFNDNDINKLISLGFSRTNFKFLKSDFSKKLENKSANEIENILSNKYDEFFI</sequence>
<name>A0AC61MTP8_9FIRM</name>
<dbReference type="Proteomes" id="UP000595814">
    <property type="component" value="Chromosome"/>
</dbReference>
<keyword evidence="2" id="KW-1185">Reference proteome</keyword>
<accession>A0AC61MTP8</accession>
<gene>
    <name evidence="1" type="ORF">JFY71_00360</name>
</gene>
<evidence type="ECO:0000313" key="2">
    <source>
        <dbReference type="Proteomes" id="UP000595814"/>
    </source>
</evidence>
<dbReference type="EMBL" id="CP066744">
    <property type="protein sequence ID" value="QQK08025.1"/>
    <property type="molecule type" value="Genomic_DNA"/>
</dbReference>